<dbReference type="Pfam" id="PF12079">
    <property type="entry name" value="DUF3558"/>
    <property type="match status" value="1"/>
</dbReference>
<evidence type="ECO:0000313" key="2">
    <source>
        <dbReference type="Proteomes" id="UP000184501"/>
    </source>
</evidence>
<keyword evidence="2" id="KW-1185">Reference proteome</keyword>
<organism evidence="1 2">
    <name type="scientific">Streptoalloteichus hindustanus</name>
    <dbReference type="NCBI Taxonomy" id="2017"/>
    <lineage>
        <taxon>Bacteria</taxon>
        <taxon>Bacillati</taxon>
        <taxon>Actinomycetota</taxon>
        <taxon>Actinomycetes</taxon>
        <taxon>Pseudonocardiales</taxon>
        <taxon>Pseudonocardiaceae</taxon>
        <taxon>Streptoalloteichus</taxon>
    </lineage>
</organism>
<accession>A0A1M5L7L8</accession>
<protein>
    <submittedName>
        <fullName evidence="1">Uncharacterized protein</fullName>
    </submittedName>
</protein>
<dbReference type="InterPro" id="IPR024520">
    <property type="entry name" value="DUF3558"/>
</dbReference>
<gene>
    <name evidence="1" type="ORF">SAMN05444320_11115</name>
</gene>
<proteinExistence type="predicted"/>
<evidence type="ECO:0000313" key="1">
    <source>
        <dbReference type="EMBL" id="SHG61018.1"/>
    </source>
</evidence>
<dbReference type="AlphaFoldDB" id="A0A1M5L7L8"/>
<sequence length="103" mass="11022">MVDTTVGIDINTKSGGLEGIYQRRDKFGHFQPTTIAGYPAVQAIDYRDAPKQGDCVTLVGVAEERLITASIAIGDRKHPDYSSACKISDQAAALVIENLKGAK</sequence>
<reference evidence="1 2" key="1">
    <citation type="submission" date="2016-11" db="EMBL/GenBank/DDBJ databases">
        <authorList>
            <person name="Jaros S."/>
            <person name="Januszkiewicz K."/>
            <person name="Wedrychowicz H."/>
        </authorList>
    </citation>
    <scope>NUCLEOTIDE SEQUENCE [LARGE SCALE GENOMIC DNA]</scope>
    <source>
        <strain evidence="1 2">DSM 44523</strain>
    </source>
</reference>
<dbReference type="STRING" id="2017.SAMN05444320_11115"/>
<name>A0A1M5L7L8_STRHI</name>
<dbReference type="EMBL" id="FQVN01000011">
    <property type="protein sequence ID" value="SHG61018.1"/>
    <property type="molecule type" value="Genomic_DNA"/>
</dbReference>
<dbReference type="Proteomes" id="UP000184501">
    <property type="component" value="Unassembled WGS sequence"/>
</dbReference>